<evidence type="ECO:0000313" key="1">
    <source>
        <dbReference type="EMBL" id="MEI9412005.1"/>
    </source>
</evidence>
<comment type="caution">
    <text evidence="1">The sequence shown here is derived from an EMBL/GenBank/DDBJ whole genome shotgun (WGS) entry which is preliminary data.</text>
</comment>
<accession>A0ABU8L2T2</accession>
<protein>
    <recommendedName>
        <fullName evidence="3">SIR2-like domain-containing protein</fullName>
    </recommendedName>
</protein>
<keyword evidence="2" id="KW-1185">Reference proteome</keyword>
<sequence>MSPVHEHWLVQHLLKINGGFEILRRGDGYALDYSRRTPARVINDPPILMLASREQDYSDPYFKTVFPKVVRLMRDTTVLVIVGYSLPPDDALIRFFLRQFAEEPEDGRQKFIFYIGPGLEGAKRKVIKEVFPTISNKDAPRLICYDGGFDEFAAECLRLADPRFN</sequence>
<dbReference type="EMBL" id="JAPYKS010000021">
    <property type="protein sequence ID" value="MEI9412005.1"/>
    <property type="molecule type" value="Genomic_DNA"/>
</dbReference>
<evidence type="ECO:0008006" key="3">
    <source>
        <dbReference type="Google" id="ProtNLM"/>
    </source>
</evidence>
<proteinExistence type="predicted"/>
<reference evidence="1 2" key="1">
    <citation type="submission" date="2022-12" db="EMBL/GenBank/DDBJ databases">
        <authorList>
            <person name="Muema E."/>
        </authorList>
    </citation>
    <scope>NUCLEOTIDE SEQUENCE [LARGE SCALE GENOMIC DNA]</scope>
    <source>
        <strain evidence="2">1326</strain>
    </source>
</reference>
<evidence type="ECO:0000313" key="2">
    <source>
        <dbReference type="Proteomes" id="UP001387293"/>
    </source>
</evidence>
<name>A0ABU8L2T2_9HYPH</name>
<dbReference type="Proteomes" id="UP001387293">
    <property type="component" value="Unassembled WGS sequence"/>
</dbReference>
<dbReference type="RefSeq" id="WP_337108445.1">
    <property type="nucleotide sequence ID" value="NZ_JAPYKS010000021.1"/>
</dbReference>
<organism evidence="1 2">
    <name type="scientific">Mesorhizobium salmacidum</name>
    <dbReference type="NCBI Taxonomy" id="3015171"/>
    <lineage>
        <taxon>Bacteria</taxon>
        <taxon>Pseudomonadati</taxon>
        <taxon>Pseudomonadota</taxon>
        <taxon>Alphaproteobacteria</taxon>
        <taxon>Hyphomicrobiales</taxon>
        <taxon>Phyllobacteriaceae</taxon>
        <taxon>Mesorhizobium</taxon>
    </lineage>
</organism>
<gene>
    <name evidence="1" type="ORF">O7A60_25030</name>
</gene>